<feature type="signal peptide" evidence="1">
    <location>
        <begin position="1"/>
        <end position="33"/>
    </location>
</feature>
<gene>
    <name evidence="2" type="ORF">MPC4_280031</name>
</gene>
<keyword evidence="3" id="KW-1185">Reference proteome</keyword>
<dbReference type="EMBL" id="CABFMQ020000085">
    <property type="protein sequence ID" value="VTZ50735.1"/>
    <property type="molecule type" value="Genomic_DNA"/>
</dbReference>
<evidence type="ECO:0000313" key="3">
    <source>
        <dbReference type="Proteomes" id="UP000485880"/>
    </source>
</evidence>
<comment type="caution">
    <text evidence="2">The sequence shown here is derived from an EMBL/GenBank/DDBJ whole genome shotgun (WGS) entry which is preliminary data.</text>
</comment>
<sequence>MRNLHLYLRAGTARINPFLLAALTCSHALPARAADAPALTQGGAPTAIDAFHELETKYIFGFTEGSDIGEEGERAIEFETTGSFAMRGGSFSAIEQEIEFESVPTQFFGYELSAHGLLQSVNNVNGLDNFHNFNFSGLSAEFRFLLVDRGPASPFGLTVTVAPEWARVNDVSGAVMTDFSAAFRLIADTELIPNRLYAAANLIYEPDVARAYGETFWQRSSDLGMTAAMSYRVTPKVTLGGELQYYRAFDGLGMQSFLGNALYIGPTLHIQFTSKIMLAAAFSTEVSGHAIGEGRSLDLTNFQRRLANLKLEIEF</sequence>
<feature type="chain" id="PRO_5032375447" evidence="1">
    <location>
        <begin position="34"/>
        <end position="315"/>
    </location>
</feature>
<accession>A0A8B6M8U5</accession>
<protein>
    <submittedName>
        <fullName evidence="2">Putative MetA-pathway of phenol degradation</fullName>
    </submittedName>
</protein>
<evidence type="ECO:0000313" key="2">
    <source>
        <dbReference type="EMBL" id="VTZ50735.1"/>
    </source>
</evidence>
<keyword evidence="1" id="KW-0732">Signal</keyword>
<evidence type="ECO:0000256" key="1">
    <source>
        <dbReference type="SAM" id="SignalP"/>
    </source>
</evidence>
<dbReference type="AlphaFoldDB" id="A0A8B6M8U5"/>
<dbReference type="InterPro" id="IPR025737">
    <property type="entry name" value="FApF"/>
</dbReference>
<proteinExistence type="predicted"/>
<dbReference type="Pfam" id="PF13557">
    <property type="entry name" value="Phenol_MetA_deg"/>
    <property type="match status" value="1"/>
</dbReference>
<name>A0A8B6M8U5_METTU</name>
<dbReference type="RefSeq" id="WP_174512726.1">
    <property type="nucleotide sequence ID" value="NZ_CABFMQ020000085.1"/>
</dbReference>
<reference evidence="2 3" key="1">
    <citation type="submission" date="2019-05" db="EMBL/GenBank/DDBJ databases">
        <authorList>
            <person name="Farhan Ul Haque M."/>
        </authorList>
    </citation>
    <scope>NUCLEOTIDE SEQUENCE [LARGE SCALE GENOMIC DNA]</scope>
    <source>
        <strain evidence="2">2</strain>
    </source>
</reference>
<organism evidence="2 3">
    <name type="scientific">Methylocella tundrae</name>
    <dbReference type="NCBI Taxonomy" id="227605"/>
    <lineage>
        <taxon>Bacteria</taxon>
        <taxon>Pseudomonadati</taxon>
        <taxon>Pseudomonadota</taxon>
        <taxon>Alphaproteobacteria</taxon>
        <taxon>Hyphomicrobiales</taxon>
        <taxon>Beijerinckiaceae</taxon>
        <taxon>Methylocella</taxon>
    </lineage>
</organism>
<dbReference type="Proteomes" id="UP000485880">
    <property type="component" value="Unassembled WGS sequence"/>
</dbReference>